<reference evidence="7" key="3">
    <citation type="submission" date="2025-09" db="UniProtKB">
        <authorList>
            <consortium name="Ensembl"/>
        </authorList>
    </citation>
    <scope>IDENTIFICATION</scope>
    <source>
        <strain evidence="7">Brown Norway</strain>
    </source>
</reference>
<dbReference type="RefSeq" id="XP_234300.4">
    <property type="nucleotide sequence ID" value="XM_234300.7"/>
</dbReference>
<evidence type="ECO:0000313" key="9">
    <source>
        <dbReference type="RGD" id="1564654"/>
    </source>
</evidence>
<dbReference type="SMR" id="A0A0G2K644"/>
<feature type="domain" description="C2" evidence="6">
    <location>
        <begin position="504"/>
        <end position="639"/>
    </location>
</feature>
<feature type="compositionally biased region" description="Acidic residues" evidence="5">
    <location>
        <begin position="179"/>
        <end position="192"/>
    </location>
</feature>
<dbReference type="PANTHER" id="PTHR46129">
    <property type="entry name" value="SYNAPTOTAGMIN 14, ISOFORM D"/>
    <property type="match status" value="1"/>
</dbReference>
<dbReference type="InterPro" id="IPR035892">
    <property type="entry name" value="C2_domain_sf"/>
</dbReference>
<dbReference type="OMA" id="CAIRFRL"/>
<accession>A0A0G2K644</accession>
<dbReference type="PROSITE" id="PS50004">
    <property type="entry name" value="C2"/>
    <property type="match status" value="2"/>
</dbReference>
<dbReference type="Bgee" id="ENSRNOG00000056012">
    <property type="expression patterns" value="Expressed in frontal cortex and 9 other cell types or tissues"/>
</dbReference>
<evidence type="ECO:0000256" key="5">
    <source>
        <dbReference type="SAM" id="MobiDB-lite"/>
    </source>
</evidence>
<dbReference type="InterPro" id="IPR043541">
    <property type="entry name" value="SYT14/14L/16"/>
</dbReference>
<keyword evidence="8" id="KW-1185">Reference proteome</keyword>
<feature type="compositionally biased region" description="Low complexity" evidence="5">
    <location>
        <begin position="481"/>
        <end position="501"/>
    </location>
</feature>
<keyword evidence="2" id="KW-0677">Repeat</keyword>
<dbReference type="OrthoDB" id="5978493at2759"/>
<comment type="similarity">
    <text evidence="1">Belongs to the synaptotagmin family.</text>
</comment>
<proteinExistence type="inferred from homology"/>
<dbReference type="Proteomes" id="UP000002494">
    <property type="component" value="Chromosome 6"/>
</dbReference>
<feature type="compositionally biased region" description="Basic and acidic residues" evidence="5">
    <location>
        <begin position="142"/>
        <end position="156"/>
    </location>
</feature>
<evidence type="ECO:0000256" key="1">
    <source>
        <dbReference type="ARBA" id="ARBA00006996"/>
    </source>
</evidence>
<evidence type="ECO:0000256" key="3">
    <source>
        <dbReference type="ARBA" id="ARBA00056709"/>
    </source>
</evidence>
<evidence type="ECO:0000259" key="6">
    <source>
        <dbReference type="PROSITE" id="PS50004"/>
    </source>
</evidence>
<dbReference type="AGR" id="RGD:1564654"/>
<feature type="domain" description="C2" evidence="6">
    <location>
        <begin position="349"/>
        <end position="468"/>
    </location>
</feature>
<feature type="region of interest" description="Disordered" evidence="5">
    <location>
        <begin position="110"/>
        <end position="217"/>
    </location>
</feature>
<dbReference type="FunFam" id="2.60.40.150:FF:000153">
    <property type="entry name" value="Synaptotagmin 16"/>
    <property type="match status" value="1"/>
</dbReference>
<dbReference type="CDD" id="cd08408">
    <property type="entry name" value="C2B_Synaptotagmin-14_16"/>
    <property type="match status" value="1"/>
</dbReference>
<dbReference type="Gene3D" id="2.60.40.150">
    <property type="entry name" value="C2 domain"/>
    <property type="match status" value="2"/>
</dbReference>
<protein>
    <submittedName>
        <fullName evidence="7">Synaptotagmin 16</fullName>
    </submittedName>
</protein>
<evidence type="ECO:0000256" key="4">
    <source>
        <dbReference type="ARBA" id="ARBA00063654"/>
    </source>
</evidence>
<evidence type="ECO:0000256" key="2">
    <source>
        <dbReference type="ARBA" id="ARBA00022737"/>
    </source>
</evidence>
<reference evidence="7" key="2">
    <citation type="submission" date="2025-08" db="UniProtKB">
        <authorList>
            <consortium name="Ensembl"/>
        </authorList>
    </citation>
    <scope>IDENTIFICATION</scope>
    <source>
        <strain evidence="7">Brown Norway</strain>
    </source>
</reference>
<dbReference type="SMART" id="SM00239">
    <property type="entry name" value="C2"/>
    <property type="match status" value="2"/>
</dbReference>
<dbReference type="CTD" id="83851"/>
<dbReference type="Pfam" id="PF00168">
    <property type="entry name" value="C2"/>
    <property type="match status" value="2"/>
</dbReference>
<organism evidence="7 8">
    <name type="scientific">Rattus norvegicus</name>
    <name type="common">Rat</name>
    <dbReference type="NCBI Taxonomy" id="10116"/>
    <lineage>
        <taxon>Eukaryota</taxon>
        <taxon>Metazoa</taxon>
        <taxon>Chordata</taxon>
        <taxon>Craniata</taxon>
        <taxon>Vertebrata</taxon>
        <taxon>Euteleostomi</taxon>
        <taxon>Mammalia</taxon>
        <taxon>Eutheria</taxon>
        <taxon>Euarchontoglires</taxon>
        <taxon>Glires</taxon>
        <taxon>Rodentia</taxon>
        <taxon>Myomorpha</taxon>
        <taxon>Muroidea</taxon>
        <taxon>Muridae</taxon>
        <taxon>Murinae</taxon>
        <taxon>Rattus</taxon>
    </lineage>
</organism>
<feature type="compositionally biased region" description="Polar residues" evidence="5">
    <location>
        <begin position="198"/>
        <end position="209"/>
    </location>
</feature>
<dbReference type="RefSeq" id="NP_001415561.1">
    <property type="nucleotide sequence ID" value="NM_001428632.1"/>
</dbReference>
<dbReference type="STRING" id="10116.ENSRNOP00000073667"/>
<dbReference type="InterPro" id="IPR000008">
    <property type="entry name" value="C2_dom"/>
</dbReference>
<name>A0A0G2K644_RAT</name>
<dbReference type="CDD" id="cd08389">
    <property type="entry name" value="C2A_Synaptotagmin-14_16"/>
    <property type="match status" value="1"/>
</dbReference>
<dbReference type="SUPFAM" id="SSF49562">
    <property type="entry name" value="C2 domain (Calcium/lipid-binding domain, CaLB)"/>
    <property type="match status" value="2"/>
</dbReference>
<dbReference type="PaxDb" id="10116-ENSRNOP00000012374"/>
<dbReference type="ExpressionAtlas" id="A0A0G2K644">
    <property type="expression patterns" value="baseline and differential"/>
</dbReference>
<reference evidence="7" key="1">
    <citation type="submission" date="2024-01" db="EMBL/GenBank/DDBJ databases">
        <title>GRCr8: a new rat reference genome assembly contstructed from accurate long reads and long range scaffolding.</title>
        <authorList>
            <person name="Doris P.A."/>
            <person name="Kalbfleisch T."/>
            <person name="Li K."/>
            <person name="Howe K."/>
            <person name="Wood J."/>
        </authorList>
    </citation>
    <scope>NUCLEOTIDE SEQUENCE [LARGE SCALE GENOMIC DNA]</scope>
    <source>
        <strain evidence="7">Brown Norway</strain>
    </source>
</reference>
<evidence type="ECO:0000313" key="7">
    <source>
        <dbReference type="Ensembl" id="ENSRNOP00000073667.1"/>
    </source>
</evidence>
<dbReference type="RefSeq" id="NP_001415563.1">
    <property type="nucleotide sequence ID" value="NM_001428634.1"/>
</dbReference>
<feature type="compositionally biased region" description="Polar residues" evidence="5">
    <location>
        <begin position="113"/>
        <end position="124"/>
    </location>
</feature>
<dbReference type="RGD" id="1564654">
    <property type="gene designation" value="Syt16"/>
</dbReference>
<dbReference type="GO" id="GO:0042802">
    <property type="term" value="F:identical protein binding"/>
    <property type="evidence" value="ECO:0000266"/>
    <property type="project" value="RGD"/>
</dbReference>
<dbReference type="FunCoup" id="A0A0G2K644">
    <property type="interactions" value="306"/>
</dbReference>
<comment type="function">
    <text evidence="3">May be involved in the trafficking and exocytosis of secretory vesicles in non-neuronal tissues. Is Ca(2+)-independent.</text>
</comment>
<dbReference type="GeneID" id="299142"/>
<dbReference type="InParanoid" id="A0A0G2K644"/>
<dbReference type="AlphaFoldDB" id="A0A0G2K644"/>
<dbReference type="FunFam" id="2.60.40.150:FF:000062">
    <property type="entry name" value="synaptotagmin-14 isoform X1"/>
    <property type="match status" value="1"/>
</dbReference>
<feature type="region of interest" description="Disordered" evidence="5">
    <location>
        <begin position="475"/>
        <end position="501"/>
    </location>
</feature>
<evidence type="ECO:0000313" key="8">
    <source>
        <dbReference type="Proteomes" id="UP000002494"/>
    </source>
</evidence>
<dbReference type="GeneTree" id="ENSGT00940000159673"/>
<dbReference type="PANTHER" id="PTHR46129:SF4">
    <property type="entry name" value="SYNAPTOTAGMIN-16"/>
    <property type="match status" value="1"/>
</dbReference>
<comment type="subunit">
    <text evidence="4">Homodimer. Can also form heterodimers.</text>
</comment>
<sequence>MVLVMASQDVQNFFQPLSSWLSRVYEALQQAGDALSASLVLLSKHDSALSDKPEQDLDAIQIQETCLEDGEQDNDGGPEETGSLFLEEDHFSSSNSDLRDSVQTASLRLGQQAKDSSTVISQWPNKIPGGPKPPHVLSSIAEEEHHSEGQRCDLQHGSDTQLPGSLEKVNGRKQANSFGDDEEPSTSSESDEDVTKQFEISVSRSQSFRTGVPEKGKTTELEQKTKCKHFLCTHQEDSAEGSACEDLDGPSQLSYSEIRSYEDRPISILSQSPCESRDTRHHGPCHLGAGVVRNLSRPCADGILETETAFISRGFEDPYATHNSSMWSPEEQDGTSLQVPPRLPEPISKCGDLDVIFEYRAVTQKLTVTIVRAQGLPDKDRSGVNSWQVHIVLLPSKKQRGKTNIQRGPNPVFKEKVTFTKLEPRDVAACAVRFRLYAARKMTRERMMGEKLFCLSHLHPEGEMKVTLVLEPRSNLSSGESPLSPSVVSHSDSASSTQSLSHGGVPELLVGLSYNATTGRLSVEMIKGSHFRNLAANRAPDTYGKLFLLNCVGQEMSRCKTSIRRGQPNPVYKETFVFQVALFQLSDVTLMISIYSRRTMKRKEMIGWIALGQNSSGEEEQEHWDEMKDSKSQQICRWHTLLES</sequence>
<dbReference type="Ensembl" id="ENSRNOT00000088430.3">
    <property type="protein sequence ID" value="ENSRNOP00000073667.1"/>
    <property type="gene ID" value="ENSRNOG00000056012.3"/>
</dbReference>
<gene>
    <name evidence="7 9" type="primary">Syt16</name>
</gene>
<dbReference type="GO" id="GO:0005543">
    <property type="term" value="F:phospholipid binding"/>
    <property type="evidence" value="ECO:0000266"/>
    <property type="project" value="RGD"/>
</dbReference>
<dbReference type="eggNOG" id="KOG1028">
    <property type="taxonomic scope" value="Eukaryota"/>
</dbReference>
<dbReference type="RefSeq" id="NP_001415562.1">
    <property type="nucleotide sequence ID" value="NM_001428633.1"/>
</dbReference>